<comment type="caution">
    <text evidence="4">The sequence shown here is derived from an EMBL/GenBank/DDBJ whole genome shotgun (WGS) entry which is preliminary data.</text>
</comment>
<keyword evidence="5" id="KW-1185">Reference proteome</keyword>
<organism evidence="4 5">
    <name type="scientific">Peribacillus asahii</name>
    <dbReference type="NCBI Taxonomy" id="228899"/>
    <lineage>
        <taxon>Bacteria</taxon>
        <taxon>Bacillati</taxon>
        <taxon>Bacillota</taxon>
        <taxon>Bacilli</taxon>
        <taxon>Bacillales</taxon>
        <taxon>Bacillaceae</taxon>
        <taxon>Peribacillus</taxon>
    </lineage>
</organism>
<accession>A0A398BHR8</accession>
<dbReference type="InterPro" id="IPR012902">
    <property type="entry name" value="N_methyl_site"/>
</dbReference>
<dbReference type="SUPFAM" id="SSF54523">
    <property type="entry name" value="Pili subunits"/>
    <property type="match status" value="1"/>
</dbReference>
<dbReference type="Gene3D" id="3.30.700.10">
    <property type="entry name" value="Glycoprotein, Type 4 Pilin"/>
    <property type="match status" value="1"/>
</dbReference>
<dbReference type="GO" id="GO:0009986">
    <property type="term" value="C:cell surface"/>
    <property type="evidence" value="ECO:0007669"/>
    <property type="project" value="UniProtKB-SubCell"/>
</dbReference>
<feature type="transmembrane region" description="Helical" evidence="3">
    <location>
        <begin position="20"/>
        <end position="39"/>
    </location>
</feature>
<protein>
    <submittedName>
        <fullName evidence="4">Prepilin-type N-terminal cleavage/methylation domain-containing protein</fullName>
    </submittedName>
</protein>
<name>A0A398BHR8_9BACI</name>
<dbReference type="InterPro" id="IPR045584">
    <property type="entry name" value="Pilin-like"/>
</dbReference>
<reference evidence="4 5" key="1">
    <citation type="submission" date="2018-08" db="EMBL/GenBank/DDBJ databases">
        <title>Bacillus jemisoniae sp. nov., Bacillus chryseoplanitiae sp. nov., Bacillus resnikiae sp. nov., and Bacillus frankliniae sp. nov., isolated from Viking spacecraft and associated surfaces.</title>
        <authorList>
            <person name="Seuylemezian A."/>
            <person name="Vaishampayan P."/>
        </authorList>
    </citation>
    <scope>NUCLEOTIDE SEQUENCE [LARGE SCALE GENOMIC DNA]</scope>
    <source>
        <strain evidence="4 5">MA001</strain>
    </source>
</reference>
<evidence type="ECO:0000313" key="5">
    <source>
        <dbReference type="Proteomes" id="UP000266016"/>
    </source>
</evidence>
<sequence>MKKKLKKLLKNQKGLTLVELLAVVVILGIIAAIAVPSIANIIDNSKKDAHVANAEQLVGAARLAVAANDTAITGDNSLTMEELVKNGYLESDIEDPDKAGNPYSEATVTLTINSTTKNTNYKVYLKGDKRGIGTSGSPLEISKVTRASVK</sequence>
<dbReference type="PROSITE" id="PS00409">
    <property type="entry name" value="PROKAR_NTER_METHYL"/>
    <property type="match status" value="1"/>
</dbReference>
<evidence type="ECO:0000313" key="4">
    <source>
        <dbReference type="EMBL" id="RID88168.1"/>
    </source>
</evidence>
<evidence type="ECO:0000256" key="3">
    <source>
        <dbReference type="SAM" id="Phobius"/>
    </source>
</evidence>
<dbReference type="EMBL" id="QWVS01000009">
    <property type="protein sequence ID" value="RID88168.1"/>
    <property type="molecule type" value="Genomic_DNA"/>
</dbReference>
<keyword evidence="3" id="KW-0812">Transmembrane</keyword>
<keyword evidence="2" id="KW-0178">Competence</keyword>
<dbReference type="AlphaFoldDB" id="A0A398BHR8"/>
<comment type="subcellular location">
    <subcellularLocation>
        <location evidence="1">Cell surface</location>
    </subcellularLocation>
</comment>
<keyword evidence="3" id="KW-0472">Membrane</keyword>
<dbReference type="Pfam" id="PF07963">
    <property type="entry name" value="N_methyl"/>
    <property type="match status" value="1"/>
</dbReference>
<evidence type="ECO:0000256" key="2">
    <source>
        <dbReference type="ARBA" id="ARBA00023287"/>
    </source>
</evidence>
<dbReference type="NCBIfam" id="TIGR02532">
    <property type="entry name" value="IV_pilin_GFxxxE"/>
    <property type="match status" value="1"/>
</dbReference>
<dbReference type="RefSeq" id="WP_119116020.1">
    <property type="nucleotide sequence ID" value="NZ_QWVS01000009.1"/>
</dbReference>
<dbReference type="Proteomes" id="UP000266016">
    <property type="component" value="Unassembled WGS sequence"/>
</dbReference>
<evidence type="ECO:0000256" key="1">
    <source>
        <dbReference type="ARBA" id="ARBA00004241"/>
    </source>
</evidence>
<gene>
    <name evidence="4" type="ORF">D1953_04755</name>
</gene>
<keyword evidence="3" id="KW-1133">Transmembrane helix</keyword>
<proteinExistence type="predicted"/>
<dbReference type="GO" id="GO:0030420">
    <property type="term" value="P:establishment of competence for transformation"/>
    <property type="evidence" value="ECO:0007669"/>
    <property type="project" value="UniProtKB-KW"/>
</dbReference>